<dbReference type="VEuPathDB" id="FungiDB:AMAG_18149"/>
<gene>
    <name evidence="1" type="ORF">AMAG_18149</name>
</gene>
<keyword evidence="2" id="KW-1185">Reference proteome</keyword>
<reference evidence="2" key="2">
    <citation type="submission" date="2009-11" db="EMBL/GenBank/DDBJ databases">
        <title>The Genome Sequence of Allomyces macrogynus strain ATCC 38327.</title>
        <authorList>
            <consortium name="The Broad Institute Genome Sequencing Platform"/>
            <person name="Russ C."/>
            <person name="Cuomo C."/>
            <person name="Shea T."/>
            <person name="Young S.K."/>
            <person name="Zeng Q."/>
            <person name="Koehrsen M."/>
            <person name="Haas B."/>
            <person name="Borodovsky M."/>
            <person name="Guigo R."/>
            <person name="Alvarado L."/>
            <person name="Berlin A."/>
            <person name="Borenstein D."/>
            <person name="Chen Z."/>
            <person name="Engels R."/>
            <person name="Freedman E."/>
            <person name="Gellesch M."/>
            <person name="Goldberg J."/>
            <person name="Griggs A."/>
            <person name="Gujja S."/>
            <person name="Heiman D."/>
            <person name="Hepburn T."/>
            <person name="Howarth C."/>
            <person name="Jen D."/>
            <person name="Larson L."/>
            <person name="Lewis B."/>
            <person name="Mehta T."/>
            <person name="Park D."/>
            <person name="Pearson M."/>
            <person name="Roberts A."/>
            <person name="Saif S."/>
            <person name="Shenoy N."/>
            <person name="Sisk P."/>
            <person name="Stolte C."/>
            <person name="Sykes S."/>
            <person name="Walk T."/>
            <person name="White J."/>
            <person name="Yandava C."/>
            <person name="Burger G."/>
            <person name="Gray M.W."/>
            <person name="Holland P.W.H."/>
            <person name="King N."/>
            <person name="Lang F.B.F."/>
            <person name="Roger A.J."/>
            <person name="Ruiz-Trillo I."/>
            <person name="Lander E."/>
            <person name="Nusbaum C."/>
        </authorList>
    </citation>
    <scope>NUCLEOTIDE SEQUENCE [LARGE SCALE GENOMIC DNA]</scope>
    <source>
        <strain evidence="2">ATCC 38327</strain>
    </source>
</reference>
<dbReference type="Proteomes" id="UP000054350">
    <property type="component" value="Unassembled WGS sequence"/>
</dbReference>
<proteinExistence type="predicted"/>
<organism evidence="1 2">
    <name type="scientific">Allomyces macrogynus (strain ATCC 38327)</name>
    <name type="common">Allomyces javanicus var. macrogynus</name>
    <dbReference type="NCBI Taxonomy" id="578462"/>
    <lineage>
        <taxon>Eukaryota</taxon>
        <taxon>Fungi</taxon>
        <taxon>Fungi incertae sedis</taxon>
        <taxon>Blastocladiomycota</taxon>
        <taxon>Blastocladiomycetes</taxon>
        <taxon>Blastocladiales</taxon>
        <taxon>Blastocladiaceae</taxon>
        <taxon>Allomyces</taxon>
    </lineage>
</organism>
<dbReference type="EMBL" id="GG745334">
    <property type="protein sequence ID" value="KNE59316.1"/>
    <property type="molecule type" value="Genomic_DNA"/>
</dbReference>
<protein>
    <submittedName>
        <fullName evidence="1">Uncharacterized protein</fullName>
    </submittedName>
</protein>
<sequence>MQRTFCRNGRRLRPDFWQDPIARLILAATDQSTDITTTTTSSAISSLRALQNDPTRPHIGLCPVVGRLDDPRDGKSRCGPSLVFVGHNGRPKGLTRQCARQRGCFSL</sequence>
<evidence type="ECO:0000313" key="2">
    <source>
        <dbReference type="Proteomes" id="UP000054350"/>
    </source>
</evidence>
<evidence type="ECO:0000313" key="1">
    <source>
        <dbReference type="EMBL" id="KNE59316.1"/>
    </source>
</evidence>
<reference evidence="1 2" key="1">
    <citation type="submission" date="2009-11" db="EMBL/GenBank/DDBJ databases">
        <title>Annotation of Allomyces macrogynus ATCC 38327.</title>
        <authorList>
            <consortium name="The Broad Institute Genome Sequencing Platform"/>
            <person name="Russ C."/>
            <person name="Cuomo C."/>
            <person name="Burger G."/>
            <person name="Gray M.W."/>
            <person name="Holland P.W.H."/>
            <person name="King N."/>
            <person name="Lang F.B.F."/>
            <person name="Roger A.J."/>
            <person name="Ruiz-Trillo I."/>
            <person name="Young S.K."/>
            <person name="Zeng Q."/>
            <person name="Gargeya S."/>
            <person name="Fitzgerald M."/>
            <person name="Haas B."/>
            <person name="Abouelleil A."/>
            <person name="Alvarado L."/>
            <person name="Arachchi H.M."/>
            <person name="Berlin A."/>
            <person name="Chapman S.B."/>
            <person name="Gearin G."/>
            <person name="Goldberg J."/>
            <person name="Griggs A."/>
            <person name="Gujja S."/>
            <person name="Hansen M."/>
            <person name="Heiman D."/>
            <person name="Howarth C."/>
            <person name="Larimer J."/>
            <person name="Lui A."/>
            <person name="MacDonald P.J.P."/>
            <person name="McCowen C."/>
            <person name="Montmayeur A."/>
            <person name="Murphy C."/>
            <person name="Neiman D."/>
            <person name="Pearson M."/>
            <person name="Priest M."/>
            <person name="Roberts A."/>
            <person name="Saif S."/>
            <person name="Shea T."/>
            <person name="Sisk P."/>
            <person name="Stolte C."/>
            <person name="Sykes S."/>
            <person name="Wortman J."/>
            <person name="Nusbaum C."/>
            <person name="Birren B."/>
        </authorList>
    </citation>
    <scope>NUCLEOTIDE SEQUENCE [LARGE SCALE GENOMIC DNA]</scope>
    <source>
        <strain evidence="1 2">ATCC 38327</strain>
    </source>
</reference>
<accession>A0A0L0SA20</accession>
<name>A0A0L0SA20_ALLM3</name>
<dbReference type="AlphaFoldDB" id="A0A0L0SA20"/>